<accession>A0A6M3LS69</accession>
<gene>
    <name evidence="1" type="ORF">MM171A02098_0006</name>
</gene>
<dbReference type="AlphaFoldDB" id="A0A6M3LS69"/>
<evidence type="ECO:0000313" key="1">
    <source>
        <dbReference type="EMBL" id="QJA98226.1"/>
    </source>
</evidence>
<name>A0A6M3LS69_9ZZZZ</name>
<protein>
    <submittedName>
        <fullName evidence="1">Uncharacterized protein</fullName>
    </submittedName>
</protein>
<dbReference type="EMBL" id="MT143563">
    <property type="protein sequence ID" value="QJA98226.1"/>
    <property type="molecule type" value="Genomic_DNA"/>
</dbReference>
<organism evidence="1">
    <name type="scientific">viral metagenome</name>
    <dbReference type="NCBI Taxonomy" id="1070528"/>
    <lineage>
        <taxon>unclassified sequences</taxon>
        <taxon>metagenomes</taxon>
        <taxon>organismal metagenomes</taxon>
    </lineage>
</organism>
<proteinExistence type="predicted"/>
<reference evidence="1" key="1">
    <citation type="submission" date="2020-03" db="EMBL/GenBank/DDBJ databases">
        <title>The deep terrestrial virosphere.</title>
        <authorList>
            <person name="Holmfeldt K."/>
            <person name="Nilsson E."/>
            <person name="Simone D."/>
            <person name="Lopez-Fernandez M."/>
            <person name="Wu X."/>
            <person name="de Brujin I."/>
            <person name="Lundin D."/>
            <person name="Andersson A."/>
            <person name="Bertilsson S."/>
            <person name="Dopson M."/>
        </authorList>
    </citation>
    <scope>NUCLEOTIDE SEQUENCE</scope>
    <source>
        <strain evidence="1">MM171A02098</strain>
    </source>
</reference>
<sequence>MELTQQNVEKLALGNIINGFNNQSLGMPSIYLRFLEIEDEFTEEDIKESMDLYQDIMKSKTAGHNLSIAMLAAYYIIAELTLQHREHLNEIINATINVPEQSLQGYG</sequence>